<accession>A0ABV0KDS2</accession>
<dbReference type="InterPro" id="IPR041527">
    <property type="entry name" value="YhcG_N"/>
</dbReference>
<dbReference type="InterPro" id="IPR009362">
    <property type="entry name" value="YhcG_C"/>
</dbReference>
<comment type="caution">
    <text evidence="3">The sequence shown here is derived from an EMBL/GenBank/DDBJ whole genome shotgun (WGS) entry which is preliminary data.</text>
</comment>
<dbReference type="Gene3D" id="3.40.1350.10">
    <property type="match status" value="1"/>
</dbReference>
<protein>
    <submittedName>
        <fullName evidence="3">PDDEXK nuclease domain-containing protein</fullName>
    </submittedName>
</protein>
<dbReference type="Pfam" id="PF17761">
    <property type="entry name" value="DUF1016_N"/>
    <property type="match status" value="1"/>
</dbReference>
<evidence type="ECO:0000259" key="2">
    <source>
        <dbReference type="Pfam" id="PF17761"/>
    </source>
</evidence>
<dbReference type="InterPro" id="IPR011856">
    <property type="entry name" value="tRNA_endonuc-like_dom_sf"/>
</dbReference>
<evidence type="ECO:0000259" key="1">
    <source>
        <dbReference type="Pfam" id="PF06250"/>
    </source>
</evidence>
<feature type="domain" description="YhcG N-terminal" evidence="2">
    <location>
        <begin position="21"/>
        <end position="156"/>
    </location>
</feature>
<gene>
    <name evidence="3" type="ORF">NC992_24660</name>
</gene>
<dbReference type="RefSeq" id="WP_190707362.1">
    <property type="nucleotide sequence ID" value="NZ_JAMPKX010000020.1"/>
</dbReference>
<dbReference type="InterPro" id="IPR053148">
    <property type="entry name" value="PD-DEXK-like_domain"/>
</dbReference>
<dbReference type="PANTHER" id="PTHR30547:SF0">
    <property type="entry name" value="BLR8175 PROTEIN"/>
    <property type="match status" value="1"/>
</dbReference>
<keyword evidence="4" id="KW-1185">Reference proteome</keyword>
<dbReference type="Pfam" id="PF06250">
    <property type="entry name" value="YhcG_C"/>
    <property type="match status" value="1"/>
</dbReference>
<feature type="domain" description="YhcG PDDEXK nuclease" evidence="1">
    <location>
        <begin position="177"/>
        <end position="326"/>
    </location>
</feature>
<dbReference type="Proteomes" id="UP001482513">
    <property type="component" value="Unassembled WGS sequence"/>
</dbReference>
<evidence type="ECO:0000313" key="3">
    <source>
        <dbReference type="EMBL" id="MEP0950088.1"/>
    </source>
</evidence>
<dbReference type="PANTHER" id="PTHR30547">
    <property type="entry name" value="UNCHARACTERIZED PROTEIN YHCG-RELATED"/>
    <property type="match status" value="1"/>
</dbReference>
<reference evidence="3 4" key="1">
    <citation type="submission" date="2022-04" db="EMBL/GenBank/DDBJ databases">
        <title>Positive selection, recombination, and allopatry shape intraspecific diversity of widespread and dominant cyanobacteria.</title>
        <authorList>
            <person name="Wei J."/>
            <person name="Shu W."/>
            <person name="Hu C."/>
        </authorList>
    </citation>
    <scope>NUCLEOTIDE SEQUENCE [LARGE SCALE GENOMIC DNA]</scope>
    <source>
        <strain evidence="3 4">DQ-A4</strain>
    </source>
</reference>
<sequence length="351" mass="40445">MPQPPALFPEDENYFALLNGLKKRIRSAQVKAVLAVNRELILLYWQIGREVLARQQAEGWGGKVIERLAQDLKREFPDMKGFSRSNLMYMRAFAEAWPNEQFVHQAGGQIPWKHNCVILEKVKTPTERLWYIQQTVENGWSRNVLILQIESGLFQRQGGAITNFERTLPSPQSDLMQQLIKDPYHLEFLPLGKKFQERELENALVAHIRDFLMELGVGFAFVGSQYYLNIGGEDFYLDLLFYHLELRCFIIIDLKMGEFKAEYSGKMNLYVSAVDDQLRKEHDNPTIGIILCKSKNKTIAEYALRNVNTPIAVSTHKLPKQLQENLPTAEQLEMELEAAVKELGDDQPDES</sequence>
<dbReference type="EMBL" id="JAMPKX010000020">
    <property type="protein sequence ID" value="MEP0950088.1"/>
    <property type="molecule type" value="Genomic_DNA"/>
</dbReference>
<name>A0ABV0KDS2_9CYAN</name>
<proteinExistence type="predicted"/>
<evidence type="ECO:0000313" key="4">
    <source>
        <dbReference type="Proteomes" id="UP001482513"/>
    </source>
</evidence>
<organism evidence="3 4">
    <name type="scientific">Leptolyngbya subtilissima DQ-A4</name>
    <dbReference type="NCBI Taxonomy" id="2933933"/>
    <lineage>
        <taxon>Bacteria</taxon>
        <taxon>Bacillati</taxon>
        <taxon>Cyanobacteriota</taxon>
        <taxon>Cyanophyceae</taxon>
        <taxon>Leptolyngbyales</taxon>
        <taxon>Leptolyngbyaceae</taxon>
        <taxon>Leptolyngbya group</taxon>
        <taxon>Leptolyngbya</taxon>
    </lineage>
</organism>